<dbReference type="SUPFAM" id="SSF88713">
    <property type="entry name" value="Glycoside hydrolase/deacetylase"/>
    <property type="match status" value="1"/>
</dbReference>
<reference evidence="5 6" key="1">
    <citation type="submission" date="2021-04" db="EMBL/GenBank/DDBJ databases">
        <title>Draft genome sequence of Paenibacillus cisolokensis, LC2-13A.</title>
        <authorList>
            <person name="Uke A."/>
            <person name="Chhe C."/>
            <person name="Baramee S."/>
            <person name="Kosugi A."/>
        </authorList>
    </citation>
    <scope>NUCLEOTIDE SEQUENCE [LARGE SCALE GENOMIC DNA]</scope>
    <source>
        <strain evidence="5 6">LC2-13A</strain>
    </source>
</reference>
<keyword evidence="2" id="KW-0378">Hydrolase</keyword>
<sequence>MGREENMTEGWNCAPRWRIFAPTLLAATLMLGGCGSGKTAGLLAPGPRAIGAMDGGKGNDSVNEPVGKNGAGTAGDELGPDTRVAGSQWYADRSAAARPGTDGRASTNGTPPSGRLAKPDEKPPESVKPAKGEKTVALTFDDGPDAKYTPAILDILQKYNVKATFFLVGTQVKKYPEIVQRIVDEGHRIGNHTFDHKDLTKLSKVQIREEIAKNDELIRGAVGFTPELVRAPYGAVDDRIKQIVKENGRKLVGWNVDTEDWAGRSVTRMRNNVKANTKDGSIILMHSFGGKNIANTVKLLPLVIHDLKKRGFVFVLVE</sequence>
<evidence type="ECO:0000256" key="2">
    <source>
        <dbReference type="ARBA" id="ARBA00022801"/>
    </source>
</evidence>
<dbReference type="PANTHER" id="PTHR10587">
    <property type="entry name" value="GLYCOSYL TRANSFERASE-RELATED"/>
    <property type="match status" value="1"/>
</dbReference>
<protein>
    <recommendedName>
        <fullName evidence="4">NodB homology domain-containing protein</fullName>
    </recommendedName>
</protein>
<dbReference type="InterPro" id="IPR002509">
    <property type="entry name" value="NODB_dom"/>
</dbReference>
<evidence type="ECO:0000313" key="5">
    <source>
        <dbReference type="EMBL" id="GIQ66466.1"/>
    </source>
</evidence>
<dbReference type="Pfam" id="PF01522">
    <property type="entry name" value="Polysacc_deac_1"/>
    <property type="match status" value="1"/>
</dbReference>
<dbReference type="InterPro" id="IPR050248">
    <property type="entry name" value="Polysacc_deacetylase_ArnD"/>
</dbReference>
<keyword evidence="6" id="KW-1185">Reference proteome</keyword>
<feature type="region of interest" description="Disordered" evidence="3">
    <location>
        <begin position="54"/>
        <end position="132"/>
    </location>
</feature>
<dbReference type="EMBL" id="BOVJ01000184">
    <property type="protein sequence ID" value="GIQ66466.1"/>
    <property type="molecule type" value="Genomic_DNA"/>
</dbReference>
<evidence type="ECO:0000259" key="4">
    <source>
        <dbReference type="PROSITE" id="PS51677"/>
    </source>
</evidence>
<proteinExistence type="predicted"/>
<accession>A0ABQ4NF18</accession>
<gene>
    <name evidence="5" type="ORF">PACILC2_50340</name>
</gene>
<organism evidence="5 6">
    <name type="scientific">Paenibacillus cisolokensis</name>
    <dbReference type="NCBI Taxonomy" id="1658519"/>
    <lineage>
        <taxon>Bacteria</taxon>
        <taxon>Bacillati</taxon>
        <taxon>Bacillota</taxon>
        <taxon>Bacilli</taxon>
        <taxon>Bacillales</taxon>
        <taxon>Paenibacillaceae</taxon>
        <taxon>Paenibacillus</taxon>
    </lineage>
</organism>
<keyword evidence="1" id="KW-0479">Metal-binding</keyword>
<dbReference type="PROSITE" id="PS51677">
    <property type="entry name" value="NODB"/>
    <property type="match status" value="1"/>
</dbReference>
<dbReference type="PANTHER" id="PTHR10587:SF133">
    <property type="entry name" value="CHITIN DEACETYLASE 1-RELATED"/>
    <property type="match status" value="1"/>
</dbReference>
<comment type="caution">
    <text evidence="5">The sequence shown here is derived from an EMBL/GenBank/DDBJ whole genome shotgun (WGS) entry which is preliminary data.</text>
</comment>
<feature type="compositionally biased region" description="Basic and acidic residues" evidence="3">
    <location>
        <begin position="117"/>
        <end position="132"/>
    </location>
</feature>
<evidence type="ECO:0000256" key="3">
    <source>
        <dbReference type="SAM" id="MobiDB-lite"/>
    </source>
</evidence>
<dbReference type="Gene3D" id="3.20.20.370">
    <property type="entry name" value="Glycoside hydrolase/deacetylase"/>
    <property type="match status" value="1"/>
</dbReference>
<feature type="domain" description="NodB homology" evidence="4">
    <location>
        <begin position="134"/>
        <end position="315"/>
    </location>
</feature>
<dbReference type="PROSITE" id="PS51257">
    <property type="entry name" value="PROKAR_LIPOPROTEIN"/>
    <property type="match status" value="1"/>
</dbReference>
<dbReference type="InterPro" id="IPR011330">
    <property type="entry name" value="Glyco_hydro/deAcase_b/a-brl"/>
</dbReference>
<dbReference type="CDD" id="cd10917">
    <property type="entry name" value="CE4_NodB_like_6s_7s"/>
    <property type="match status" value="1"/>
</dbReference>
<dbReference type="Proteomes" id="UP000680304">
    <property type="component" value="Unassembled WGS sequence"/>
</dbReference>
<name>A0ABQ4NF18_9BACL</name>
<evidence type="ECO:0000313" key="6">
    <source>
        <dbReference type="Proteomes" id="UP000680304"/>
    </source>
</evidence>
<evidence type="ECO:0000256" key="1">
    <source>
        <dbReference type="ARBA" id="ARBA00022723"/>
    </source>
</evidence>